<evidence type="ECO:0000256" key="9">
    <source>
        <dbReference type="ARBA" id="ARBA00023463"/>
    </source>
</evidence>
<feature type="transmembrane region" description="Helical" evidence="11">
    <location>
        <begin position="335"/>
        <end position="357"/>
    </location>
</feature>
<dbReference type="InterPro" id="IPR001594">
    <property type="entry name" value="Palmitoyltrfase_DHHC"/>
</dbReference>
<evidence type="ECO:0000313" key="15">
    <source>
        <dbReference type="Proteomes" id="UP000509510"/>
    </source>
</evidence>
<dbReference type="EC" id="2.3.1.225" evidence="11"/>
<dbReference type="RefSeq" id="XP_035350164.1">
    <property type="nucleotide sequence ID" value="XM_035494271.1"/>
</dbReference>
<evidence type="ECO:0000256" key="6">
    <source>
        <dbReference type="ARBA" id="ARBA00023139"/>
    </source>
</evidence>
<feature type="compositionally biased region" description="Basic and acidic residues" evidence="12">
    <location>
        <begin position="240"/>
        <end position="256"/>
    </location>
</feature>
<evidence type="ECO:0000256" key="10">
    <source>
        <dbReference type="ARBA" id="ARBA00048048"/>
    </source>
</evidence>
<dbReference type="GO" id="GO:0019706">
    <property type="term" value="F:protein-cysteine S-palmitoyltransferase activity"/>
    <property type="evidence" value="ECO:0007669"/>
    <property type="project" value="UniProtKB-EC"/>
</dbReference>
<feature type="compositionally biased region" description="Low complexity" evidence="12">
    <location>
        <begin position="9"/>
        <end position="25"/>
    </location>
</feature>
<keyword evidence="15" id="KW-1185">Reference proteome</keyword>
<accession>A0A7H8RC10</accession>
<keyword evidence="7" id="KW-0449">Lipoprotein</keyword>
<feature type="compositionally biased region" description="Polar residues" evidence="12">
    <location>
        <begin position="174"/>
        <end position="187"/>
    </location>
</feature>
<comment type="catalytic activity">
    <reaction evidence="10 11">
        <text>L-cysteinyl-[protein] + hexadecanoyl-CoA = S-hexadecanoyl-L-cysteinyl-[protein] + CoA</text>
        <dbReference type="Rhea" id="RHEA:36683"/>
        <dbReference type="Rhea" id="RHEA-COMP:10131"/>
        <dbReference type="Rhea" id="RHEA-COMP:11032"/>
        <dbReference type="ChEBI" id="CHEBI:29950"/>
        <dbReference type="ChEBI" id="CHEBI:57287"/>
        <dbReference type="ChEBI" id="CHEBI:57379"/>
        <dbReference type="ChEBI" id="CHEBI:74151"/>
        <dbReference type="EC" id="2.3.1.225"/>
    </reaction>
</comment>
<evidence type="ECO:0000259" key="13">
    <source>
        <dbReference type="Pfam" id="PF01529"/>
    </source>
</evidence>
<dbReference type="GeneID" id="55998641"/>
<reference evidence="15" key="1">
    <citation type="submission" date="2020-06" db="EMBL/GenBank/DDBJ databases">
        <title>A chromosome-scale genome assembly of Talaromyces rugulosus W13939.</title>
        <authorList>
            <person name="Wang B."/>
            <person name="Guo L."/>
            <person name="Ye K."/>
            <person name="Wang L."/>
        </authorList>
    </citation>
    <scope>NUCLEOTIDE SEQUENCE [LARGE SCALE GENOMIC DNA]</scope>
    <source>
        <strain evidence="15">W13939</strain>
    </source>
</reference>
<sequence length="614" mass="67777">MADHSAPNSPTSPTTPISPITPTTPGYEVPRVPSVSGISSRMTDIASEDGISSQPPPSRRGPPPARSSVGNSTMARPGSSSSRLSRISRTHVPSLTPQAFFRPMSSQRLQAHRRPSQALSGTGTVASEDVEDEENLHRRSIVSSSTLRLGAQAIDAEIPPSRGTEFTDPIIPDRNTSNASPTGNTTVRSLGESVRLLHERERKPAPEHLNISKAINAPSARDPPQRSPLSFRSGFLSLHGKNDEGLRPDSVGHERLSSAASSSPKSIKGRPPVPPANLGKNYEYFTGNTVFWGRGRFQNSRDKPVNIATGILVALPSALFFAFSAPWLWHHVSPAIPIVFGYVFYICMSSFLHASVVDPGILPRNLHPMPTVDPSADPLTLGPPTNDWVMIKLATSEVAAMDVPVKYCKTCNIWRPPRCYHCRTCDNCVETLDHHCVWLNNCVGRRNYRYFFAFVSSATILSLFLLGASLAHVLLYQHRQGISFKSAIDHLRLPFAMVIYGAVAAPYPASLWAYHLFLMGRGETTREYLNSQKFNKTDRHRPFTQGNALWNWIAVLGRPRPPTYLQFKQPYHQGDQRFATQKRKYLPKDVESQAGMEMQTVQPTPALDASHAEN</sequence>
<dbReference type="EMBL" id="CP055903">
    <property type="protein sequence ID" value="QKX63990.1"/>
    <property type="molecule type" value="Genomic_DNA"/>
</dbReference>
<organism evidence="14 15">
    <name type="scientific">Talaromyces rugulosus</name>
    <name type="common">Penicillium rugulosum</name>
    <dbReference type="NCBI Taxonomy" id="121627"/>
    <lineage>
        <taxon>Eukaryota</taxon>
        <taxon>Fungi</taxon>
        <taxon>Dikarya</taxon>
        <taxon>Ascomycota</taxon>
        <taxon>Pezizomycotina</taxon>
        <taxon>Eurotiomycetes</taxon>
        <taxon>Eurotiomycetidae</taxon>
        <taxon>Eurotiales</taxon>
        <taxon>Trichocomaceae</taxon>
        <taxon>Talaromyces</taxon>
        <taxon>Talaromyces sect. Islandici</taxon>
    </lineage>
</organism>
<dbReference type="GO" id="GO:0005794">
    <property type="term" value="C:Golgi apparatus"/>
    <property type="evidence" value="ECO:0007669"/>
    <property type="project" value="TreeGrafter"/>
</dbReference>
<dbReference type="Pfam" id="PF01529">
    <property type="entry name" value="DHHC"/>
    <property type="match status" value="1"/>
</dbReference>
<keyword evidence="3 11" id="KW-0812">Transmembrane</keyword>
<feature type="region of interest" description="Disordered" evidence="12">
    <location>
        <begin position="1"/>
        <end position="137"/>
    </location>
</feature>
<comment type="similarity">
    <text evidence="9">Belongs to the DHHC palmitoyltransferase family. ERF2/ZDHHC9 subfamily.</text>
</comment>
<keyword evidence="5 11" id="KW-0472">Membrane</keyword>
<feature type="compositionally biased region" description="Pro residues" evidence="12">
    <location>
        <begin position="54"/>
        <end position="65"/>
    </location>
</feature>
<feature type="region of interest" description="Disordered" evidence="12">
    <location>
        <begin position="153"/>
        <end position="187"/>
    </location>
</feature>
<dbReference type="InterPro" id="IPR039859">
    <property type="entry name" value="PFA4/ZDH16/20/ERF2-like"/>
</dbReference>
<dbReference type="PROSITE" id="PS50216">
    <property type="entry name" value="DHHC"/>
    <property type="match status" value="1"/>
</dbReference>
<keyword evidence="4 11" id="KW-1133">Transmembrane helix</keyword>
<comment type="domain">
    <text evidence="11">The DHHC domain is required for palmitoyltransferase activity.</text>
</comment>
<dbReference type="GO" id="GO:0006612">
    <property type="term" value="P:protein targeting to membrane"/>
    <property type="evidence" value="ECO:0007669"/>
    <property type="project" value="TreeGrafter"/>
</dbReference>
<proteinExistence type="inferred from homology"/>
<dbReference type="KEGG" id="trg:TRUGW13939_11163"/>
<keyword evidence="8 11" id="KW-0012">Acyltransferase</keyword>
<evidence type="ECO:0000256" key="5">
    <source>
        <dbReference type="ARBA" id="ARBA00023136"/>
    </source>
</evidence>
<protein>
    <recommendedName>
        <fullName evidence="11">Palmitoyltransferase</fullName>
        <ecNumber evidence="11">2.3.1.225</ecNumber>
    </recommendedName>
</protein>
<keyword evidence="6" id="KW-0564">Palmitate</keyword>
<dbReference type="GO" id="GO:0005783">
    <property type="term" value="C:endoplasmic reticulum"/>
    <property type="evidence" value="ECO:0007669"/>
    <property type="project" value="TreeGrafter"/>
</dbReference>
<dbReference type="Proteomes" id="UP000509510">
    <property type="component" value="Chromosome VI"/>
</dbReference>
<evidence type="ECO:0000256" key="11">
    <source>
        <dbReference type="RuleBase" id="RU079119"/>
    </source>
</evidence>
<feature type="transmembrane region" description="Helical" evidence="11">
    <location>
        <begin position="305"/>
        <end position="329"/>
    </location>
</feature>
<keyword evidence="2 11" id="KW-0808">Transferase</keyword>
<evidence type="ECO:0000313" key="14">
    <source>
        <dbReference type="EMBL" id="QKX63990.1"/>
    </source>
</evidence>
<evidence type="ECO:0000256" key="7">
    <source>
        <dbReference type="ARBA" id="ARBA00023288"/>
    </source>
</evidence>
<gene>
    <name evidence="14" type="ORF">TRUGW13939_11163</name>
</gene>
<evidence type="ECO:0000256" key="8">
    <source>
        <dbReference type="ARBA" id="ARBA00023315"/>
    </source>
</evidence>
<evidence type="ECO:0000256" key="2">
    <source>
        <dbReference type="ARBA" id="ARBA00022679"/>
    </source>
</evidence>
<evidence type="ECO:0000256" key="4">
    <source>
        <dbReference type="ARBA" id="ARBA00022989"/>
    </source>
</evidence>
<name>A0A7H8RC10_TALRU</name>
<dbReference type="PANTHER" id="PTHR22883:SF43">
    <property type="entry name" value="PALMITOYLTRANSFERASE APP"/>
    <property type="match status" value="1"/>
</dbReference>
<evidence type="ECO:0000256" key="1">
    <source>
        <dbReference type="ARBA" id="ARBA00004127"/>
    </source>
</evidence>
<dbReference type="PANTHER" id="PTHR22883">
    <property type="entry name" value="ZINC FINGER DHHC DOMAIN CONTAINING PROTEIN"/>
    <property type="match status" value="1"/>
</dbReference>
<feature type="region of interest" description="Disordered" evidence="12">
    <location>
        <begin position="200"/>
        <end position="274"/>
    </location>
</feature>
<feature type="domain" description="Palmitoyltransferase DHHC" evidence="13">
    <location>
        <begin position="406"/>
        <end position="531"/>
    </location>
</feature>
<feature type="region of interest" description="Disordered" evidence="12">
    <location>
        <begin position="593"/>
        <end position="614"/>
    </location>
</feature>
<feature type="transmembrane region" description="Helical" evidence="11">
    <location>
        <begin position="450"/>
        <end position="475"/>
    </location>
</feature>
<comment type="subcellular location">
    <subcellularLocation>
        <location evidence="1">Endomembrane system</location>
        <topology evidence="1">Multi-pass membrane protein</topology>
    </subcellularLocation>
</comment>
<feature type="transmembrane region" description="Helical" evidence="11">
    <location>
        <begin position="495"/>
        <end position="517"/>
    </location>
</feature>
<dbReference type="OrthoDB" id="9909019at2759"/>
<dbReference type="AlphaFoldDB" id="A0A7H8RC10"/>
<evidence type="ECO:0000256" key="3">
    <source>
        <dbReference type="ARBA" id="ARBA00022692"/>
    </source>
</evidence>
<evidence type="ECO:0000256" key="12">
    <source>
        <dbReference type="SAM" id="MobiDB-lite"/>
    </source>
</evidence>